<comment type="similarity">
    <text evidence="1">Belongs to the thioredoxin family.</text>
</comment>
<reference evidence="5" key="1">
    <citation type="submission" date="2017-03" db="EMBL/GenBank/DDBJ databases">
        <title>Genomes of endolithic fungi from Antarctica.</title>
        <authorList>
            <person name="Coleine C."/>
            <person name="Masonjones S."/>
            <person name="Stajich J.E."/>
        </authorList>
    </citation>
    <scope>NUCLEOTIDE SEQUENCE [LARGE SCALE GENOMIC DNA]</scope>
    <source>
        <strain evidence="5">CCFEE 5527</strain>
    </source>
</reference>
<organism evidence="4 5">
    <name type="scientific">Cryoendolithus antarcticus</name>
    <dbReference type="NCBI Taxonomy" id="1507870"/>
    <lineage>
        <taxon>Eukaryota</taxon>
        <taxon>Fungi</taxon>
        <taxon>Dikarya</taxon>
        <taxon>Ascomycota</taxon>
        <taxon>Pezizomycotina</taxon>
        <taxon>Dothideomycetes</taxon>
        <taxon>Dothideomycetidae</taxon>
        <taxon>Cladosporiales</taxon>
        <taxon>Cladosporiaceae</taxon>
        <taxon>Cryoendolithus</taxon>
    </lineage>
</organism>
<evidence type="ECO:0000256" key="2">
    <source>
        <dbReference type="ARBA" id="ARBA00023157"/>
    </source>
</evidence>
<evidence type="ECO:0000313" key="4">
    <source>
        <dbReference type="EMBL" id="OQO11531.1"/>
    </source>
</evidence>
<dbReference type="Gene3D" id="3.40.30.10">
    <property type="entry name" value="Glutaredoxin"/>
    <property type="match status" value="1"/>
</dbReference>
<dbReference type="InterPro" id="IPR036249">
    <property type="entry name" value="Thioredoxin-like_sf"/>
</dbReference>
<dbReference type="InterPro" id="IPR013766">
    <property type="entry name" value="Thioredoxin_domain"/>
</dbReference>
<sequence length="113" mass="12294">MESLTSLPAYLKASNAPGLAVLEATATWCSQCKAIAPFVTQLQNKYPEARFYNYDTDTTPDIAQELGANAMPTFHVFKDGDLVGSVTGAKGAELEKLVKESYEGRVEDSKNEK</sequence>
<dbReference type="OrthoDB" id="10263751at2759"/>
<dbReference type="CDD" id="cd02947">
    <property type="entry name" value="TRX_family"/>
    <property type="match status" value="1"/>
</dbReference>
<gene>
    <name evidence="4" type="ORF">B0A48_03258</name>
</gene>
<comment type="caution">
    <text evidence="4">The sequence shown here is derived from an EMBL/GenBank/DDBJ whole genome shotgun (WGS) entry which is preliminary data.</text>
</comment>
<feature type="domain" description="Thioredoxin" evidence="3">
    <location>
        <begin position="1"/>
        <end position="103"/>
    </location>
</feature>
<keyword evidence="2" id="KW-1015">Disulfide bond</keyword>
<name>A0A1V8TJV8_9PEZI</name>
<dbReference type="PROSITE" id="PS51352">
    <property type="entry name" value="THIOREDOXIN_2"/>
    <property type="match status" value="1"/>
</dbReference>
<dbReference type="Pfam" id="PF00085">
    <property type="entry name" value="Thioredoxin"/>
    <property type="match status" value="1"/>
</dbReference>
<protein>
    <recommendedName>
        <fullName evidence="3">Thioredoxin domain-containing protein</fullName>
    </recommendedName>
</protein>
<dbReference type="AlphaFoldDB" id="A0A1V8TJV8"/>
<dbReference type="InParanoid" id="A0A1V8TJV8"/>
<proteinExistence type="inferred from homology"/>
<dbReference type="STRING" id="1507870.A0A1V8TJV8"/>
<dbReference type="Proteomes" id="UP000192596">
    <property type="component" value="Unassembled WGS sequence"/>
</dbReference>
<evidence type="ECO:0000256" key="1">
    <source>
        <dbReference type="ARBA" id="ARBA00008987"/>
    </source>
</evidence>
<evidence type="ECO:0000313" key="5">
    <source>
        <dbReference type="Proteomes" id="UP000192596"/>
    </source>
</evidence>
<dbReference type="EMBL" id="NAJO01000006">
    <property type="protein sequence ID" value="OQO11531.1"/>
    <property type="molecule type" value="Genomic_DNA"/>
</dbReference>
<evidence type="ECO:0000259" key="3">
    <source>
        <dbReference type="PROSITE" id="PS51352"/>
    </source>
</evidence>
<accession>A0A1V8TJV8</accession>
<dbReference type="SUPFAM" id="SSF52833">
    <property type="entry name" value="Thioredoxin-like"/>
    <property type="match status" value="1"/>
</dbReference>
<keyword evidence="5" id="KW-1185">Reference proteome</keyword>
<dbReference type="PANTHER" id="PTHR46115">
    <property type="entry name" value="THIOREDOXIN-LIKE PROTEIN 1"/>
    <property type="match status" value="1"/>
</dbReference>